<name>A0A9P4V0P0_9PLEO</name>
<proteinExistence type="predicted"/>
<dbReference type="Proteomes" id="UP000799444">
    <property type="component" value="Unassembled WGS sequence"/>
</dbReference>
<dbReference type="AlphaFoldDB" id="A0A9P4V0P0"/>
<dbReference type="OrthoDB" id="3686891at2759"/>
<reference evidence="2" key="1">
    <citation type="journal article" date="2020" name="Stud. Mycol.">
        <title>101 Dothideomycetes genomes: a test case for predicting lifestyles and emergence of pathogens.</title>
        <authorList>
            <person name="Haridas S."/>
            <person name="Albert R."/>
            <person name="Binder M."/>
            <person name="Bloem J."/>
            <person name="Labutti K."/>
            <person name="Salamov A."/>
            <person name="Andreopoulos B."/>
            <person name="Baker S."/>
            <person name="Barry K."/>
            <person name="Bills G."/>
            <person name="Bluhm B."/>
            <person name="Cannon C."/>
            <person name="Castanera R."/>
            <person name="Culley D."/>
            <person name="Daum C."/>
            <person name="Ezra D."/>
            <person name="Gonzalez J."/>
            <person name="Henrissat B."/>
            <person name="Kuo A."/>
            <person name="Liang C."/>
            <person name="Lipzen A."/>
            <person name="Lutzoni F."/>
            <person name="Magnuson J."/>
            <person name="Mondo S."/>
            <person name="Nolan M."/>
            <person name="Ohm R."/>
            <person name="Pangilinan J."/>
            <person name="Park H.-J."/>
            <person name="Ramirez L."/>
            <person name="Alfaro M."/>
            <person name="Sun H."/>
            <person name="Tritt A."/>
            <person name="Yoshinaga Y."/>
            <person name="Zwiers L.-H."/>
            <person name="Turgeon B."/>
            <person name="Goodwin S."/>
            <person name="Spatafora J."/>
            <person name="Crous P."/>
            <person name="Grigoriev I."/>
        </authorList>
    </citation>
    <scope>NUCLEOTIDE SEQUENCE</scope>
    <source>
        <strain evidence="2">CBS 125425</strain>
    </source>
</reference>
<comment type="caution">
    <text evidence="2">The sequence shown here is derived from an EMBL/GenBank/DDBJ whole genome shotgun (WGS) entry which is preliminary data.</text>
</comment>
<gene>
    <name evidence="2" type="ORF">EJ04DRAFT_438625</name>
</gene>
<accession>A0A9P4V0P0</accession>
<keyword evidence="3" id="KW-1185">Reference proteome</keyword>
<feature type="region of interest" description="Disordered" evidence="1">
    <location>
        <begin position="1"/>
        <end position="56"/>
    </location>
</feature>
<dbReference type="EMBL" id="ML996158">
    <property type="protein sequence ID" value="KAF2733694.1"/>
    <property type="molecule type" value="Genomic_DNA"/>
</dbReference>
<evidence type="ECO:0000313" key="2">
    <source>
        <dbReference type="EMBL" id="KAF2733694.1"/>
    </source>
</evidence>
<protein>
    <submittedName>
        <fullName evidence="2">Uncharacterized protein</fullName>
    </submittedName>
</protein>
<evidence type="ECO:0000256" key="1">
    <source>
        <dbReference type="SAM" id="MobiDB-lite"/>
    </source>
</evidence>
<organism evidence="2 3">
    <name type="scientific">Polyplosphaeria fusca</name>
    <dbReference type="NCBI Taxonomy" id="682080"/>
    <lineage>
        <taxon>Eukaryota</taxon>
        <taxon>Fungi</taxon>
        <taxon>Dikarya</taxon>
        <taxon>Ascomycota</taxon>
        <taxon>Pezizomycotina</taxon>
        <taxon>Dothideomycetes</taxon>
        <taxon>Pleosporomycetidae</taxon>
        <taxon>Pleosporales</taxon>
        <taxon>Tetraplosphaeriaceae</taxon>
        <taxon>Polyplosphaeria</taxon>
    </lineage>
</organism>
<sequence length="212" mass="24213">MASGYSSPTPAPSHGARIKNDQYNPFGGLFPNSESARQYRKTETRSRSGPYRPAESDVTISHIRNSRQHHVGRIYDAMIRKDAAKDNLNSIAMRRWVHGVYYDSSVIEAHAHKVLDSLLELAENGFRGWPHNDYSNDERKADDEDREASCGERFENIVKALEQEKTICEDVMNSACQIRMFVNAPRAYAQRKLNNRVGNRKRGRTKRATSEL</sequence>
<feature type="non-terminal residue" evidence="2">
    <location>
        <position position="212"/>
    </location>
</feature>
<evidence type="ECO:0000313" key="3">
    <source>
        <dbReference type="Proteomes" id="UP000799444"/>
    </source>
</evidence>